<proteinExistence type="predicted"/>
<reference evidence="1 2" key="1">
    <citation type="submission" date="2017-01" db="EMBL/GenBank/DDBJ databases">
        <authorList>
            <person name="Mah S.A."/>
            <person name="Swanson W.J."/>
            <person name="Moy G.W."/>
            <person name="Vacquier V.D."/>
        </authorList>
    </citation>
    <scope>NUCLEOTIDE SEQUENCE [LARGE SCALE GENOMIC DNA]</scope>
    <source>
        <strain evidence="1 2">GSMNP</strain>
    </source>
</reference>
<name>A0A1R1X541_9FUNG</name>
<comment type="caution">
    <text evidence="1">The sequence shown here is derived from an EMBL/GenBank/DDBJ whole genome shotgun (WGS) entry which is preliminary data.</text>
</comment>
<sequence length="73" mass="7434">MGDPVVGLALVDIAQPCFLVMNFASALDVSDCTAITSFHTSDGTPSAPGALLFGVSASAPVISDHSMVLSHSW</sequence>
<protein>
    <submittedName>
        <fullName evidence="1">Uncharacterized protein</fullName>
    </submittedName>
</protein>
<dbReference type="EMBL" id="LSSN01005336">
    <property type="protein sequence ID" value="OMJ09734.1"/>
    <property type="molecule type" value="Genomic_DNA"/>
</dbReference>
<evidence type="ECO:0000313" key="1">
    <source>
        <dbReference type="EMBL" id="OMJ09734.1"/>
    </source>
</evidence>
<gene>
    <name evidence="1" type="ORF">AYI70_g10754</name>
</gene>
<organism evidence="1 2">
    <name type="scientific">Smittium culicis</name>
    <dbReference type="NCBI Taxonomy" id="133412"/>
    <lineage>
        <taxon>Eukaryota</taxon>
        <taxon>Fungi</taxon>
        <taxon>Fungi incertae sedis</taxon>
        <taxon>Zoopagomycota</taxon>
        <taxon>Kickxellomycotina</taxon>
        <taxon>Harpellomycetes</taxon>
        <taxon>Harpellales</taxon>
        <taxon>Legeriomycetaceae</taxon>
        <taxon>Smittium</taxon>
    </lineage>
</organism>
<dbReference type="AlphaFoldDB" id="A0A1R1X541"/>
<evidence type="ECO:0000313" key="2">
    <source>
        <dbReference type="Proteomes" id="UP000187283"/>
    </source>
</evidence>
<dbReference type="OrthoDB" id="10514607at2759"/>
<keyword evidence="2" id="KW-1185">Reference proteome</keyword>
<dbReference type="Proteomes" id="UP000187283">
    <property type="component" value="Unassembled WGS sequence"/>
</dbReference>
<accession>A0A1R1X541</accession>